<feature type="signal peptide" evidence="1">
    <location>
        <begin position="1"/>
        <end position="18"/>
    </location>
</feature>
<dbReference type="OMA" id="AGECTIK"/>
<sequence length="124" mass="12897">MRSIVNILVITVVVASNACNDEDKAKMANSLFPNYLFNCGSDAGLTPSKIAPCLEQGCGLSHECSGCFVTAGECTIKSCLGSCIFSPLSGKCFKCVKDHCDVALLTCTGLTDPLPNPTKKGGVS</sequence>
<organism evidence="3">
    <name type="scientific">Perkinsus marinus (strain ATCC 50983 / TXsc)</name>
    <dbReference type="NCBI Taxonomy" id="423536"/>
    <lineage>
        <taxon>Eukaryota</taxon>
        <taxon>Sar</taxon>
        <taxon>Alveolata</taxon>
        <taxon>Perkinsozoa</taxon>
        <taxon>Perkinsea</taxon>
        <taxon>Perkinsida</taxon>
        <taxon>Perkinsidae</taxon>
        <taxon>Perkinsus</taxon>
    </lineage>
</organism>
<dbReference type="EMBL" id="GG676701">
    <property type="protein sequence ID" value="EER11404.1"/>
    <property type="molecule type" value="Genomic_DNA"/>
</dbReference>
<gene>
    <name evidence="2" type="ORF">Pmar_PMAR009024</name>
</gene>
<feature type="chain" id="PRO_5002954115" evidence="1">
    <location>
        <begin position="19"/>
        <end position="124"/>
    </location>
</feature>
<name>C5KVT9_PERM5</name>
<dbReference type="RefSeq" id="XP_002779609.1">
    <property type="nucleotide sequence ID" value="XM_002779563.1"/>
</dbReference>
<dbReference type="InParanoid" id="C5KVT9"/>
<evidence type="ECO:0000256" key="1">
    <source>
        <dbReference type="SAM" id="SignalP"/>
    </source>
</evidence>
<keyword evidence="1" id="KW-0732">Signal</keyword>
<accession>C5KVT9</accession>
<protein>
    <submittedName>
        <fullName evidence="2">Uncharacterized protein</fullName>
    </submittedName>
</protein>
<evidence type="ECO:0000313" key="2">
    <source>
        <dbReference type="EMBL" id="EER11404.1"/>
    </source>
</evidence>
<reference evidence="2 3" key="1">
    <citation type="submission" date="2008-07" db="EMBL/GenBank/DDBJ databases">
        <authorList>
            <person name="El-Sayed N."/>
            <person name="Caler E."/>
            <person name="Inman J."/>
            <person name="Amedeo P."/>
            <person name="Hass B."/>
            <person name="Wortman J."/>
        </authorList>
    </citation>
    <scope>NUCLEOTIDE SEQUENCE [LARGE SCALE GENOMIC DNA]</scope>
    <source>
        <strain evidence="3">ATCC 50983 / TXsc</strain>
    </source>
</reference>
<dbReference type="GeneID" id="9046742"/>
<evidence type="ECO:0000313" key="3">
    <source>
        <dbReference type="Proteomes" id="UP000007800"/>
    </source>
</evidence>
<dbReference type="AlphaFoldDB" id="C5KVT9"/>
<dbReference type="OrthoDB" id="414282at2759"/>
<keyword evidence="3" id="KW-1185">Reference proteome</keyword>
<proteinExistence type="predicted"/>
<dbReference type="Proteomes" id="UP000007800">
    <property type="component" value="Unassembled WGS sequence"/>
</dbReference>